<gene>
    <name evidence="1" type="ORF">JJQ60_08930</name>
</gene>
<dbReference type="Gene3D" id="3.40.50.1110">
    <property type="entry name" value="SGNH hydrolase"/>
    <property type="match status" value="2"/>
</dbReference>
<dbReference type="SUPFAM" id="SSF52266">
    <property type="entry name" value="SGNH hydrolase"/>
    <property type="match status" value="2"/>
</dbReference>
<dbReference type="Proteomes" id="UP000651057">
    <property type="component" value="Unassembled WGS sequence"/>
</dbReference>
<dbReference type="PROSITE" id="PS51257">
    <property type="entry name" value="PROKAR_LIPOPROTEIN"/>
    <property type="match status" value="1"/>
</dbReference>
<accession>A0A937D9E7</accession>
<reference evidence="1" key="1">
    <citation type="submission" date="2021-01" db="EMBL/GenBank/DDBJ databases">
        <authorList>
            <person name="Zhong Y.L."/>
        </authorList>
    </citation>
    <scope>NUCLEOTIDE SEQUENCE</scope>
    <source>
        <strain evidence="1">KCTC 23302</strain>
    </source>
</reference>
<name>A0A937D9E7_9FLAO</name>
<sequence>MIKNNIKYLAVLALGLIACEPEFDNPIEESNNFTSGELDLSNYVALGNSLTAGFADGALYITGQENSYPNILAQQFKFVGGGEFTQPLMADNTGGFAGNNDTFPPRLVLVFDENQQPVGPAPYTGAPSTTDITANLGSTFNNMGVPGAKSFHLGFPGYGSLNPYFGRFQQSATSTVVADALAQNPSLFSLWIGNNDILGFATSGGTGEDHNVTGNVDPSTYGSDDITNIGVFKQTYDGLVAALAEGGRKGVLLNLPDVTSIPFFTTVPFAPLSPLDSSFGPQIPTLNATYAGLNTAFTALGVPERAIEFSETAASPVVVKDESLTDITANLTTAITPVFGPLAPIIAAQYGQARPATENDLLVLTSSSVIGQVDTDRVAELVALGVPQEDAGQLSVIGVTLPLADQYVLVPAEQTAIKTAQDAYNTIIRDAATANGLAFVNAQSLLATVASSGIPFDGGVVTSTFASGGGFSLDGVHPTPRGHALTANAVLDALEKTYGLVVPRVNPGDYGTITVSNEVN</sequence>
<dbReference type="RefSeq" id="WP_201918813.1">
    <property type="nucleotide sequence ID" value="NZ_BAABAX010000005.1"/>
</dbReference>
<keyword evidence="2" id="KW-1185">Reference proteome</keyword>
<proteinExistence type="predicted"/>
<dbReference type="GO" id="GO:0016788">
    <property type="term" value="F:hydrolase activity, acting on ester bonds"/>
    <property type="evidence" value="ECO:0007669"/>
    <property type="project" value="UniProtKB-ARBA"/>
</dbReference>
<evidence type="ECO:0000313" key="1">
    <source>
        <dbReference type="EMBL" id="MBL0683637.1"/>
    </source>
</evidence>
<dbReference type="InterPro" id="IPR036514">
    <property type="entry name" value="SGNH_hydro_sf"/>
</dbReference>
<dbReference type="EMBL" id="JAERQJ010000003">
    <property type="protein sequence ID" value="MBL0683637.1"/>
    <property type="molecule type" value="Genomic_DNA"/>
</dbReference>
<protein>
    <submittedName>
        <fullName evidence="1">G-D-S-L family lipolytic protein</fullName>
    </submittedName>
</protein>
<dbReference type="AlphaFoldDB" id="A0A937D9E7"/>
<organism evidence="1 2">
    <name type="scientific">Aquimarina mytili</name>
    <dbReference type="NCBI Taxonomy" id="874423"/>
    <lineage>
        <taxon>Bacteria</taxon>
        <taxon>Pseudomonadati</taxon>
        <taxon>Bacteroidota</taxon>
        <taxon>Flavobacteriia</taxon>
        <taxon>Flavobacteriales</taxon>
        <taxon>Flavobacteriaceae</taxon>
        <taxon>Aquimarina</taxon>
    </lineage>
</organism>
<comment type="caution">
    <text evidence="1">The sequence shown here is derived from an EMBL/GenBank/DDBJ whole genome shotgun (WGS) entry which is preliminary data.</text>
</comment>
<evidence type="ECO:0000313" key="2">
    <source>
        <dbReference type="Proteomes" id="UP000651057"/>
    </source>
</evidence>